<sequence>MSTRSRQLLPPSLSFVRHVSQTVTFTAMDISSSGGFSHKQPSKVGKLIVPILKSPSHLGHSSSRVNRLYNEDKYSANLLQVKESQIFNFSIFDGHGGDQCSTYLAENLSSALEDSDQLVENDNDRQELFKKYAKNVGGYWKRWYKHRDNTVANWEKERIKLKNFLSDDLATRVPLAFLNADYNFFSKEQKSGSTCTSALIETIYSKPGTFQPFFENYYFNRHTISKLSIGHLGDTRAIVADKNGLAHTLTTDHHPSNPIEAKRLRKYAANFFMTDSFGEERFVALANTRAFGDVDYKEVGVTAEPDFNQYIIGDSDAIKQFLTPDEIEKYTIGGLGGDESFLILCSDGVTNILTDQEIADIVLTHVNLKGQTVATPQYCAEQVIKFVEFVGGDDNATCLVIRLNGWGNWPIIDRTGELRQARLDDYNPRGARG</sequence>
<dbReference type="InterPro" id="IPR015655">
    <property type="entry name" value="PP2C"/>
</dbReference>
<dbReference type="InterPro" id="IPR036457">
    <property type="entry name" value="PPM-type-like_dom_sf"/>
</dbReference>
<dbReference type="PANTHER" id="PTHR13832:SF589">
    <property type="entry name" value="[PYRUVATE DEHYDROGENASE [ACETYL-TRANSFERRING]]-PHOSPHATASE 2, MITOCHONDRIAL"/>
    <property type="match status" value="1"/>
</dbReference>
<dbReference type="Gene3D" id="3.60.40.10">
    <property type="entry name" value="PPM-type phosphatase domain"/>
    <property type="match status" value="1"/>
</dbReference>
<evidence type="ECO:0000259" key="1">
    <source>
        <dbReference type="PROSITE" id="PS51746"/>
    </source>
</evidence>
<dbReference type="SMART" id="SM00332">
    <property type="entry name" value="PP2Cc"/>
    <property type="match status" value="1"/>
</dbReference>
<evidence type="ECO:0000313" key="3">
    <source>
        <dbReference type="Proteomes" id="UP000030161"/>
    </source>
</evidence>
<gene>
    <name evidence="2" type="ORF">MG3_06148</name>
</gene>
<dbReference type="InterPro" id="IPR001932">
    <property type="entry name" value="PPM-type_phosphatase-like_dom"/>
</dbReference>
<dbReference type="PANTHER" id="PTHR13832">
    <property type="entry name" value="PROTEIN PHOSPHATASE 2C"/>
    <property type="match status" value="1"/>
</dbReference>
<dbReference type="Pfam" id="PF00481">
    <property type="entry name" value="PP2C"/>
    <property type="match status" value="2"/>
</dbReference>
<dbReference type="Proteomes" id="UP000030161">
    <property type="component" value="Unassembled WGS sequence"/>
</dbReference>
<dbReference type="GO" id="GO:0004722">
    <property type="term" value="F:protein serine/threonine phosphatase activity"/>
    <property type="evidence" value="ECO:0007669"/>
    <property type="project" value="InterPro"/>
</dbReference>
<dbReference type="SUPFAM" id="SSF81606">
    <property type="entry name" value="PP2C-like"/>
    <property type="match status" value="1"/>
</dbReference>
<evidence type="ECO:0000313" key="2">
    <source>
        <dbReference type="EMBL" id="KGR01150.1"/>
    </source>
</evidence>
<comment type="caution">
    <text evidence="2">The sequence shown here is derived from an EMBL/GenBank/DDBJ whole genome shotgun (WGS) entry which is preliminary data.</text>
</comment>
<accession>A0AB34PLR1</accession>
<protein>
    <recommendedName>
        <fullName evidence="1">PPM-type phosphatase domain-containing protein</fullName>
    </recommendedName>
</protein>
<organism evidence="2 3">
    <name type="scientific">Candida albicans P78048</name>
    <dbReference type="NCBI Taxonomy" id="1094989"/>
    <lineage>
        <taxon>Eukaryota</taxon>
        <taxon>Fungi</taxon>
        <taxon>Dikarya</taxon>
        <taxon>Ascomycota</taxon>
        <taxon>Saccharomycotina</taxon>
        <taxon>Pichiomycetes</taxon>
        <taxon>Debaryomycetaceae</taxon>
        <taxon>Candida/Lodderomyces clade</taxon>
        <taxon>Candida</taxon>
    </lineage>
</organism>
<dbReference type="EMBL" id="AJIX01000056">
    <property type="protein sequence ID" value="KGR01150.1"/>
    <property type="molecule type" value="Genomic_DNA"/>
</dbReference>
<dbReference type="CDD" id="cd00143">
    <property type="entry name" value="PP2Cc"/>
    <property type="match status" value="1"/>
</dbReference>
<feature type="domain" description="PPM-type phosphatase" evidence="1">
    <location>
        <begin position="57"/>
        <end position="403"/>
    </location>
</feature>
<dbReference type="AlphaFoldDB" id="A0AB34PLR1"/>
<name>A0AB34PLR1_CANAX</name>
<proteinExistence type="predicted"/>
<reference evidence="2 3" key="1">
    <citation type="submission" date="2013-12" db="EMBL/GenBank/DDBJ databases">
        <title>The Genome Sequence of Candida albicans P78048.</title>
        <authorList>
            <consortium name="The Broad Institute Genome Sequencing Platform"/>
            <consortium name="The Broad Institute Genome Sequencing Center for Infectious Disease"/>
            <person name="Cuomo C."/>
            <person name="Bennett R."/>
            <person name="Hirakawa M."/>
            <person name="Noverr M."/>
            <person name="Mitchell A."/>
            <person name="Young S.K."/>
            <person name="Zeng Q."/>
            <person name="Gargeya S."/>
            <person name="Fitzgerald M."/>
            <person name="Abouelleil A."/>
            <person name="Alvarado L."/>
            <person name="Berlin A.M."/>
            <person name="Chapman S.B."/>
            <person name="Dewar J."/>
            <person name="Goldberg J."/>
            <person name="Griggs A."/>
            <person name="Gujja S."/>
            <person name="Hansen M."/>
            <person name="Howarth C."/>
            <person name="Imamovic A."/>
            <person name="Larimer J."/>
            <person name="McCowan C."/>
            <person name="Murphy C."/>
            <person name="Pearson M."/>
            <person name="Priest M."/>
            <person name="Roberts A."/>
            <person name="Saif S."/>
            <person name="Shea T."/>
            <person name="Sykes S."/>
            <person name="Wortman J."/>
            <person name="Nusbaum C."/>
            <person name="Birren B."/>
        </authorList>
    </citation>
    <scope>NUCLEOTIDE SEQUENCE [LARGE SCALE GENOMIC DNA]</scope>
    <source>
        <strain evidence="2 3">P78048</strain>
    </source>
</reference>
<dbReference type="PROSITE" id="PS51746">
    <property type="entry name" value="PPM_2"/>
    <property type="match status" value="1"/>
</dbReference>